<proteinExistence type="predicted"/>
<evidence type="ECO:0000313" key="1">
    <source>
        <dbReference type="EMBL" id="KZT75272.1"/>
    </source>
</evidence>
<name>A0A2Z6ZQF5_9LAMI</name>
<accession>A0A2Z6ZQF5</accession>
<evidence type="ECO:0000313" key="2">
    <source>
        <dbReference type="Proteomes" id="UP000250235"/>
    </source>
</evidence>
<sequence>MSIDDLLLQVSDDMMLPSITAAEITKIRRGESININEVQERDLYYASLPRISMHDKGKEILEENEPVKGNPCPGDG</sequence>
<dbReference type="EMBL" id="KV303446">
    <property type="protein sequence ID" value="KZT75272.1"/>
    <property type="molecule type" value="Genomic_DNA"/>
</dbReference>
<reference evidence="1 2" key="1">
    <citation type="journal article" date="2015" name="Proc. Natl. Acad. Sci. U.S.A.">
        <title>The resurrection genome of Boea hygrometrica: A blueprint for survival of dehydration.</title>
        <authorList>
            <person name="Xiao L."/>
            <person name="Yang G."/>
            <person name="Zhang L."/>
            <person name="Yang X."/>
            <person name="Zhao S."/>
            <person name="Ji Z."/>
            <person name="Zhou Q."/>
            <person name="Hu M."/>
            <person name="Wang Y."/>
            <person name="Chen M."/>
            <person name="Xu Y."/>
            <person name="Jin H."/>
            <person name="Xiao X."/>
            <person name="Hu G."/>
            <person name="Bao F."/>
            <person name="Hu Y."/>
            <person name="Wan P."/>
            <person name="Li L."/>
            <person name="Deng X."/>
            <person name="Kuang T."/>
            <person name="Xiang C."/>
            <person name="Zhu J.K."/>
            <person name="Oliver M.J."/>
            <person name="He Y."/>
        </authorList>
    </citation>
    <scope>NUCLEOTIDE SEQUENCE [LARGE SCALE GENOMIC DNA]</scope>
    <source>
        <strain evidence="2">cv. XS01</strain>
    </source>
</reference>
<dbReference type="AlphaFoldDB" id="A0A2Z6ZQF5"/>
<gene>
    <name evidence="1" type="ORF">F511_47703</name>
</gene>
<dbReference type="Proteomes" id="UP000250235">
    <property type="component" value="Unassembled WGS sequence"/>
</dbReference>
<keyword evidence="2" id="KW-1185">Reference proteome</keyword>
<protein>
    <submittedName>
        <fullName evidence="1">Uncharacterized protein</fullName>
    </submittedName>
</protein>
<organism evidence="1 2">
    <name type="scientific">Dorcoceras hygrometricum</name>
    <dbReference type="NCBI Taxonomy" id="472368"/>
    <lineage>
        <taxon>Eukaryota</taxon>
        <taxon>Viridiplantae</taxon>
        <taxon>Streptophyta</taxon>
        <taxon>Embryophyta</taxon>
        <taxon>Tracheophyta</taxon>
        <taxon>Spermatophyta</taxon>
        <taxon>Magnoliopsida</taxon>
        <taxon>eudicotyledons</taxon>
        <taxon>Gunneridae</taxon>
        <taxon>Pentapetalae</taxon>
        <taxon>asterids</taxon>
        <taxon>lamiids</taxon>
        <taxon>Lamiales</taxon>
        <taxon>Gesneriaceae</taxon>
        <taxon>Didymocarpoideae</taxon>
        <taxon>Trichosporeae</taxon>
        <taxon>Loxocarpinae</taxon>
        <taxon>Dorcoceras</taxon>
    </lineage>
</organism>